<dbReference type="PANTHER" id="PTHR11661:SF1">
    <property type="entry name" value="LARGE RIBOSOMAL SUBUNIT PROTEIN UL11M"/>
    <property type="match status" value="1"/>
</dbReference>
<feature type="compositionally biased region" description="Low complexity" evidence="4">
    <location>
        <begin position="51"/>
        <end position="60"/>
    </location>
</feature>
<organism evidence="7 8">
    <name type="scientific">Verticillium longisporum</name>
    <name type="common">Verticillium dahliae var. longisporum</name>
    <dbReference type="NCBI Taxonomy" id="100787"/>
    <lineage>
        <taxon>Eukaryota</taxon>
        <taxon>Fungi</taxon>
        <taxon>Dikarya</taxon>
        <taxon>Ascomycota</taxon>
        <taxon>Pezizomycotina</taxon>
        <taxon>Sordariomycetes</taxon>
        <taxon>Hypocreomycetidae</taxon>
        <taxon>Glomerellales</taxon>
        <taxon>Plectosphaerellaceae</taxon>
        <taxon>Verticillium</taxon>
    </lineage>
</organism>
<evidence type="ECO:0000256" key="1">
    <source>
        <dbReference type="ARBA" id="ARBA00010537"/>
    </source>
</evidence>
<dbReference type="GO" id="GO:0003735">
    <property type="term" value="F:structural constituent of ribosome"/>
    <property type="evidence" value="ECO:0007669"/>
    <property type="project" value="InterPro"/>
</dbReference>
<accession>A0A8I2ZTL7</accession>
<keyword evidence="5" id="KW-0472">Membrane</keyword>
<dbReference type="GO" id="GO:0006412">
    <property type="term" value="P:translation"/>
    <property type="evidence" value="ECO:0007669"/>
    <property type="project" value="InterPro"/>
</dbReference>
<dbReference type="AlphaFoldDB" id="A0A8I2ZTL7"/>
<keyword evidence="3" id="KW-0687">Ribonucleoprotein</keyword>
<evidence type="ECO:0000259" key="6">
    <source>
        <dbReference type="Pfam" id="PF00298"/>
    </source>
</evidence>
<evidence type="ECO:0000256" key="2">
    <source>
        <dbReference type="ARBA" id="ARBA00022980"/>
    </source>
</evidence>
<dbReference type="PANTHER" id="PTHR11661">
    <property type="entry name" value="60S RIBOSOMAL PROTEIN L12"/>
    <property type="match status" value="1"/>
</dbReference>
<evidence type="ECO:0000313" key="8">
    <source>
        <dbReference type="Proteomes" id="UP000689129"/>
    </source>
</evidence>
<evidence type="ECO:0000256" key="5">
    <source>
        <dbReference type="SAM" id="Phobius"/>
    </source>
</evidence>
<dbReference type="InterPro" id="IPR020783">
    <property type="entry name" value="Ribosomal_uL11_C"/>
</dbReference>
<feature type="transmembrane region" description="Helical" evidence="5">
    <location>
        <begin position="130"/>
        <end position="152"/>
    </location>
</feature>
<feature type="region of interest" description="Disordered" evidence="4">
    <location>
        <begin position="225"/>
        <end position="249"/>
    </location>
</feature>
<dbReference type="Proteomes" id="UP000689129">
    <property type="component" value="Unassembled WGS sequence"/>
</dbReference>
<dbReference type="SMART" id="SM00649">
    <property type="entry name" value="RL11"/>
    <property type="match status" value="1"/>
</dbReference>
<keyword evidence="2 7" id="KW-0689">Ribosomal protein</keyword>
<evidence type="ECO:0000256" key="4">
    <source>
        <dbReference type="SAM" id="MobiDB-lite"/>
    </source>
</evidence>
<keyword evidence="5" id="KW-0812">Transmembrane</keyword>
<gene>
    <name evidence="7" type="ORF">HYQ45_018853</name>
</gene>
<dbReference type="GO" id="GO:0070180">
    <property type="term" value="F:large ribosomal subunit rRNA binding"/>
    <property type="evidence" value="ECO:0007669"/>
    <property type="project" value="TreeGrafter"/>
</dbReference>
<evidence type="ECO:0000256" key="3">
    <source>
        <dbReference type="ARBA" id="ARBA00023274"/>
    </source>
</evidence>
<feature type="transmembrane region" description="Helical" evidence="5">
    <location>
        <begin position="98"/>
        <end position="118"/>
    </location>
</feature>
<comment type="caution">
    <text evidence="7">The sequence shown here is derived from an EMBL/GenBank/DDBJ whole genome shotgun (WGS) entry which is preliminary data.</text>
</comment>
<evidence type="ECO:0000313" key="7">
    <source>
        <dbReference type="EMBL" id="KAG7138679.1"/>
    </source>
</evidence>
<comment type="similarity">
    <text evidence="1">Belongs to the universal ribosomal protein uL11 family.</text>
</comment>
<name>A0A8I2ZTL7_VERLO</name>
<protein>
    <submittedName>
        <fullName evidence="7">54S ribosomal protein L19 like</fullName>
    </submittedName>
</protein>
<proteinExistence type="inferred from homology"/>
<dbReference type="OrthoDB" id="5343688at2759"/>
<feature type="region of interest" description="Disordered" evidence="4">
    <location>
        <begin position="39"/>
        <end position="60"/>
    </location>
</feature>
<feature type="domain" description="Large ribosomal subunit protein uL11 C-terminal" evidence="6">
    <location>
        <begin position="308"/>
        <end position="361"/>
    </location>
</feature>
<keyword evidence="5" id="KW-1133">Transmembrane helix</keyword>
<dbReference type="Pfam" id="PF00298">
    <property type="entry name" value="Ribosomal_L11"/>
    <property type="match status" value="1"/>
</dbReference>
<dbReference type="EMBL" id="JAEMWZ010000070">
    <property type="protein sequence ID" value="KAG7138679.1"/>
    <property type="molecule type" value="Genomic_DNA"/>
</dbReference>
<reference evidence="7" key="1">
    <citation type="journal article" date="2021" name="Mol. Plant Pathol.">
        <title>A 20-kb lineage-specific genomic region tames virulence in pathogenic amphidiploid Verticillium longisporum.</title>
        <authorList>
            <person name="Harting R."/>
            <person name="Starke J."/>
            <person name="Kusch H."/>
            <person name="Poggeler S."/>
            <person name="Maurus I."/>
            <person name="Schluter R."/>
            <person name="Landesfeind M."/>
            <person name="Bulla I."/>
            <person name="Nowrousian M."/>
            <person name="de Jonge R."/>
            <person name="Stahlhut G."/>
            <person name="Hoff K.J."/>
            <person name="Asshauer K.P."/>
            <person name="Thurmer A."/>
            <person name="Stanke M."/>
            <person name="Daniel R."/>
            <person name="Morgenstern B."/>
            <person name="Thomma B.P.H.J."/>
            <person name="Kronstad J.W."/>
            <person name="Braus-Stromeyer S.A."/>
            <person name="Braus G.H."/>
        </authorList>
    </citation>
    <scope>NUCLEOTIDE SEQUENCE</scope>
    <source>
        <strain evidence="7">Vl32</strain>
    </source>
</reference>
<dbReference type="GO" id="GO:0005762">
    <property type="term" value="C:mitochondrial large ribosomal subunit"/>
    <property type="evidence" value="ECO:0007669"/>
    <property type="project" value="TreeGrafter"/>
</dbReference>
<sequence length="490" mass="52400">MARMSQPDSNLIAAFLSFLRANLALDPITISHTNTPVLRPAANYSPPPSPSSQASDPPLTPLDDIPDLSLEILSHPADKAQALNLISESIVEQRQQTALFLILHPLSIAAVVAAVAVVHHQTRSVYQNVGLTHSIAIITIFLLTCLAVIHYLTLPYANLASSISPSYLHPTAPSPLRAGITTAASACDEDFLLAARSGSTIIAAVVLRLEPKQSLALSAGGFSVTGPPSGGKKRSKGSSGNAGPLRGGKGVIRAWTTGRKWRGCGVGADLLHEAVREFNARTQHINTGTPLPCRVIVRGDRSFHFDIRTPQTSWLLLNAAEVEVGQKGRRKGASTPGHQTVGTVSLKHIYEIAKIKQTEPRLSGLNPNNIIVTQPDEKKDSDSTPDKANPGVHFAPTVEEIAPAAPTSTISNPAHENTDAISEVMSDQLKELTTSLQATNLQGRRLSRFAFDPYSLPASRFGGSPVKVGDEEFHLFRDSDFWAIQKLSAA</sequence>
<dbReference type="InterPro" id="IPR000911">
    <property type="entry name" value="Ribosomal_uL11"/>
</dbReference>